<dbReference type="InterPro" id="IPR024041">
    <property type="entry name" value="NH4_transpt_AmtB-like_dom"/>
</dbReference>
<evidence type="ECO:0000256" key="4">
    <source>
        <dbReference type="ARBA" id="ARBA00022989"/>
    </source>
</evidence>
<dbReference type="PRINTS" id="PR00342">
    <property type="entry name" value="RHESUSRHD"/>
</dbReference>
<feature type="transmembrane region" description="Helical" evidence="6">
    <location>
        <begin position="177"/>
        <end position="197"/>
    </location>
</feature>
<evidence type="ECO:0000256" key="3">
    <source>
        <dbReference type="ARBA" id="ARBA00022692"/>
    </source>
</evidence>
<comment type="similarity">
    <text evidence="2">Belongs to the ammonium transporter (TC 2.A.49) family. Rh subfamily.</text>
</comment>
<dbReference type="Pfam" id="PF00909">
    <property type="entry name" value="Ammonium_transp"/>
    <property type="match status" value="1"/>
</dbReference>
<sequence>MLRFRKYLLATLLLIIQISFCFLFGFHARYVYAPVSSVKNLTFSAVSIVEYYYPMFMDIHVMMFVGFGFLMTFLYRYSYSAIAFNFVLCAFTFEWALLMRGYFFNWDTNGQQFAIDIKSLITSDYVAASILISMGAVLGKVNPFQLILMAFCEVPVQVVNEWIGRTFFCANDAGESIFVHLFGAYFGLAVMFVLFRSDMLDSPHQKSRYTSDIFSMIGTIFLFCFWPSFNAANTAGPERLRAVINTCVSICSSVLGTFIASSLVRRGKLDIVHVQSATLAGGVAVGTVAASNIGLHGALIIGTLAGFVSTLGFYSVLPKLEVIRIHDTCGVHNLHGIPGLMSGIAGIIVASIPEKSGFQDHLTVLCLTGGLQRSSNIQVAYQAAAVGLTLIVAIAGGLFTGVLLRLPLFSQESQYFDDKVHWHIPKPEHTISLKM</sequence>
<reference evidence="8" key="1">
    <citation type="submission" date="2021-02" db="EMBL/GenBank/DDBJ databases">
        <authorList>
            <person name="Nowell W R."/>
        </authorList>
    </citation>
    <scope>NUCLEOTIDE SEQUENCE</scope>
</reference>
<dbReference type="Gene3D" id="1.10.3430.10">
    <property type="entry name" value="Ammonium transporter AmtB like domains"/>
    <property type="match status" value="1"/>
</dbReference>
<feature type="transmembrane region" description="Helical" evidence="6">
    <location>
        <begin position="379"/>
        <end position="404"/>
    </location>
</feature>
<evidence type="ECO:0000313" key="9">
    <source>
        <dbReference type="EMBL" id="CAF4332299.1"/>
    </source>
</evidence>
<dbReference type="EMBL" id="CAJNYU010000239">
    <property type="protein sequence ID" value="CAF3343442.1"/>
    <property type="molecule type" value="Genomic_DNA"/>
</dbReference>
<dbReference type="GO" id="GO:0005886">
    <property type="term" value="C:plasma membrane"/>
    <property type="evidence" value="ECO:0007669"/>
    <property type="project" value="InterPro"/>
</dbReference>
<feature type="transmembrane region" description="Helical" evidence="6">
    <location>
        <begin position="52"/>
        <end position="75"/>
    </location>
</feature>
<dbReference type="PANTHER" id="PTHR11730">
    <property type="entry name" value="AMMONIUM TRANSPORTER"/>
    <property type="match status" value="1"/>
</dbReference>
<evidence type="ECO:0000256" key="2">
    <source>
        <dbReference type="ARBA" id="ARBA00011036"/>
    </source>
</evidence>
<feature type="transmembrane region" description="Helical" evidence="6">
    <location>
        <begin position="329"/>
        <end position="352"/>
    </location>
</feature>
<evidence type="ECO:0000313" key="10">
    <source>
        <dbReference type="Proteomes" id="UP000663869"/>
    </source>
</evidence>
<proteinExistence type="inferred from homology"/>
<protein>
    <recommendedName>
        <fullName evidence="7">Ammonium transporter AmtB-like domain-containing protein</fullName>
    </recommendedName>
</protein>
<dbReference type="Proteomes" id="UP000663869">
    <property type="component" value="Unassembled WGS sequence"/>
</dbReference>
<evidence type="ECO:0000256" key="5">
    <source>
        <dbReference type="ARBA" id="ARBA00023136"/>
    </source>
</evidence>
<dbReference type="GO" id="GO:0097272">
    <property type="term" value="P:ammonium homeostasis"/>
    <property type="evidence" value="ECO:0007669"/>
    <property type="project" value="TreeGrafter"/>
</dbReference>
<evidence type="ECO:0000259" key="7">
    <source>
        <dbReference type="Pfam" id="PF00909"/>
    </source>
</evidence>
<feature type="transmembrane region" description="Helical" evidence="6">
    <location>
        <begin position="82"/>
        <end position="103"/>
    </location>
</feature>
<dbReference type="AlphaFoldDB" id="A0A817VLI6"/>
<feature type="transmembrane region" description="Helical" evidence="6">
    <location>
        <begin position="241"/>
        <end position="264"/>
    </location>
</feature>
<comment type="subcellular location">
    <subcellularLocation>
        <location evidence="1">Membrane</location>
        <topology evidence="1">Multi-pass membrane protein</topology>
    </subcellularLocation>
</comment>
<keyword evidence="3 6" id="KW-0812">Transmembrane</keyword>
<dbReference type="InterPro" id="IPR029020">
    <property type="entry name" value="Ammonium/urea_transptr"/>
</dbReference>
<feature type="transmembrane region" description="Helical" evidence="6">
    <location>
        <begin position="7"/>
        <end position="32"/>
    </location>
</feature>
<dbReference type="GO" id="GO:0008519">
    <property type="term" value="F:ammonium channel activity"/>
    <property type="evidence" value="ECO:0007669"/>
    <property type="project" value="InterPro"/>
</dbReference>
<accession>A0A817VLI6</accession>
<gene>
    <name evidence="8" type="ORF">FME351_LOCUS3810</name>
    <name evidence="9" type="ORF">TSG867_LOCUS8296</name>
</gene>
<feature type="transmembrane region" description="Helical" evidence="6">
    <location>
        <begin position="297"/>
        <end position="317"/>
    </location>
</feature>
<evidence type="ECO:0000256" key="1">
    <source>
        <dbReference type="ARBA" id="ARBA00004141"/>
    </source>
</evidence>
<name>A0A817VLI6_9BILA</name>
<feature type="transmembrane region" description="Helical" evidence="6">
    <location>
        <begin position="209"/>
        <end position="229"/>
    </location>
</feature>
<dbReference type="InterPro" id="IPR002229">
    <property type="entry name" value="RhesusRHD"/>
</dbReference>
<evidence type="ECO:0000256" key="6">
    <source>
        <dbReference type="SAM" id="Phobius"/>
    </source>
</evidence>
<evidence type="ECO:0000313" key="8">
    <source>
        <dbReference type="EMBL" id="CAF3343442.1"/>
    </source>
</evidence>
<dbReference type="EMBL" id="CAJOBQ010000340">
    <property type="protein sequence ID" value="CAF4332299.1"/>
    <property type="molecule type" value="Genomic_DNA"/>
</dbReference>
<keyword evidence="4 6" id="KW-1133">Transmembrane helix</keyword>
<dbReference type="Proteomes" id="UP000663862">
    <property type="component" value="Unassembled WGS sequence"/>
</dbReference>
<comment type="caution">
    <text evidence="8">The sequence shown here is derived from an EMBL/GenBank/DDBJ whole genome shotgun (WGS) entry which is preliminary data.</text>
</comment>
<dbReference type="SUPFAM" id="SSF111352">
    <property type="entry name" value="Ammonium transporter"/>
    <property type="match status" value="1"/>
</dbReference>
<keyword evidence="5 6" id="KW-0472">Membrane</keyword>
<organism evidence="8 10">
    <name type="scientific">Rotaria socialis</name>
    <dbReference type="NCBI Taxonomy" id="392032"/>
    <lineage>
        <taxon>Eukaryota</taxon>
        <taxon>Metazoa</taxon>
        <taxon>Spiralia</taxon>
        <taxon>Gnathifera</taxon>
        <taxon>Rotifera</taxon>
        <taxon>Eurotatoria</taxon>
        <taxon>Bdelloidea</taxon>
        <taxon>Philodinida</taxon>
        <taxon>Philodinidae</taxon>
        <taxon>Rotaria</taxon>
    </lineage>
</organism>
<feature type="domain" description="Ammonium transporter AmtB-like" evidence="7">
    <location>
        <begin position="46"/>
        <end position="415"/>
    </location>
</feature>
<dbReference type="PANTHER" id="PTHR11730:SF60">
    <property type="entry name" value="RH50, ISOFORM D"/>
    <property type="match status" value="1"/>
</dbReference>